<evidence type="ECO:0000313" key="9">
    <source>
        <dbReference type="Proteomes" id="UP000440224"/>
    </source>
</evidence>
<dbReference type="GO" id="GO:0032259">
    <property type="term" value="P:methylation"/>
    <property type="evidence" value="ECO:0007669"/>
    <property type="project" value="UniProtKB-KW"/>
</dbReference>
<dbReference type="RefSeq" id="WP_153825181.1">
    <property type="nucleotide sequence ID" value="NZ_WJIE01000031.1"/>
</dbReference>
<organism evidence="8 9">
    <name type="scientific">Polyangium spumosum</name>
    <dbReference type="NCBI Taxonomy" id="889282"/>
    <lineage>
        <taxon>Bacteria</taxon>
        <taxon>Pseudomonadati</taxon>
        <taxon>Myxococcota</taxon>
        <taxon>Polyangia</taxon>
        <taxon>Polyangiales</taxon>
        <taxon>Polyangiaceae</taxon>
        <taxon>Polyangium</taxon>
    </lineage>
</organism>
<sequence length="1184" mass="133060">MDLQQRKDLTAALSRLVADIAADLRDQIRTPGEAQERARQVWLDEKVGDDFMVWTDLLARRAAVLWVLKSVYVRVLEDRGLCRPLRIVDRESHDLFERLAPNLGDTAYLRWVYADLASPDGGLPELFSPQPAEVAWPSDARSQDLLRFWRAPDPDTGALRWRFDDEHFDGRLMGDLYQDLDPVVKARYALLQTPDFVLDFILDETLTPAIDEWGVETVRVLDPACGSGHFLLAAFKRLVAGMRDKFRDRPVKEVVKDCLARVVGIDLNDYACALARARLVMTALELCRESELAAASDFHPQVYWADALEQVERDEPEQQLLPGMGFEVEKPKALLTRPEVREALRPILRRGFHVVVGNPPFDVEKDARKRAYQKEVVGKSRRYISASGKYSLCAPFVERMIQVSTDQGHIGLISANSFTKNEFGRELIEKVLPRFDLKEVLDSSGVYIPGAAIPTVMLFIKAKPPTSDVIPVTMKKRGEPVTPNDPSRGLAWTSLIAGHRTIGYEDEFVSVSLVSRQTLSKHPWSIGGGGAAELKARLEESAHMIVSRMAESVGIASFTLEDDVFLRPLRAWQRIGLPSHLCWPMISGDSIRNWSVGEIEHTMFPYGPELRVLDATEPSLMLLWLYRTNLANGLLFGGKTKVEGGLRWYEFGRLTADKLRSPLTIAYSEFATHNHFILDRGGSVFNRSAPIIKLGHESKAEHLTLLAQLNSSAIAFYLRQICRDMGGGGNGRGISDEVWELRIRPNATKVEQVPIAAISHPQLQAFAAHIDALARSRVEDSAPASINAHATSGPAPLRKALEARHQRDLDALYKMVGLQEELDWLCYKLYGIDPDAEVRDPEDVPPLRPGLRPFEITLARADAERREALARGEEPDEAPTAWFERHGWQPCTTTDSLDPRERALVEARIARTEASRDLALVEQPTYKRRWYRPDHAAEEKAALTEWLADRIEAWAKTRTEPFTIVQAAAALQGDPAVLAVAEVREGRADFDLEKLAAELIQADAVPNNKYDVFKPEGLVKRAAWEETWRLQHREDAGEKLTIPVPPKYASSDYQKPDYWHHRGKLDVPKERFIAFTEVPRREGPAGALFGWAGWTPRQRARVLLELDEQAETEGVPLEERIGLLYGAWFLVPYVAWESKDAAEEFAAIVKGAVGDAGVTEEMGRRWAEGRSVAKPVRGRGRGKR</sequence>
<reference evidence="8 9" key="1">
    <citation type="submission" date="2019-10" db="EMBL/GenBank/DDBJ databases">
        <title>A soil myxobacterium in the family Polyangiaceae.</title>
        <authorList>
            <person name="Li Y."/>
            <person name="Wang J."/>
        </authorList>
    </citation>
    <scope>NUCLEOTIDE SEQUENCE [LARGE SCALE GENOMIC DNA]</scope>
    <source>
        <strain evidence="8 9">DSM 14734</strain>
    </source>
</reference>
<dbReference type="InterPro" id="IPR054277">
    <property type="entry name" value="DUF7008"/>
</dbReference>
<dbReference type="OrthoDB" id="9806213at2"/>
<dbReference type="InterPro" id="IPR050953">
    <property type="entry name" value="N4_N6_ade-DNA_methylase"/>
</dbReference>
<dbReference type="Pfam" id="PF22654">
    <property type="entry name" value="DUF7008"/>
    <property type="match status" value="1"/>
</dbReference>
<dbReference type="InterPro" id="IPR029063">
    <property type="entry name" value="SAM-dependent_MTases_sf"/>
</dbReference>
<dbReference type="PANTHER" id="PTHR33841:SF1">
    <property type="entry name" value="DNA METHYLTRANSFERASE A"/>
    <property type="match status" value="1"/>
</dbReference>
<evidence type="ECO:0000256" key="4">
    <source>
        <dbReference type="ARBA" id="ARBA00022691"/>
    </source>
</evidence>
<comment type="catalytic activity">
    <reaction evidence="5">
        <text>a 2'-deoxyadenosine in DNA + S-adenosyl-L-methionine = an N(6)-methyl-2'-deoxyadenosine in DNA + S-adenosyl-L-homocysteine + H(+)</text>
        <dbReference type="Rhea" id="RHEA:15197"/>
        <dbReference type="Rhea" id="RHEA-COMP:12418"/>
        <dbReference type="Rhea" id="RHEA-COMP:12419"/>
        <dbReference type="ChEBI" id="CHEBI:15378"/>
        <dbReference type="ChEBI" id="CHEBI:57856"/>
        <dbReference type="ChEBI" id="CHEBI:59789"/>
        <dbReference type="ChEBI" id="CHEBI:90615"/>
        <dbReference type="ChEBI" id="CHEBI:90616"/>
        <dbReference type="EC" id="2.1.1.72"/>
    </reaction>
</comment>
<dbReference type="Gene3D" id="3.40.50.150">
    <property type="entry name" value="Vaccinia Virus protein VP39"/>
    <property type="match status" value="1"/>
</dbReference>
<evidence type="ECO:0000256" key="3">
    <source>
        <dbReference type="ARBA" id="ARBA00022679"/>
    </source>
</evidence>
<protein>
    <recommendedName>
        <fullName evidence="1">site-specific DNA-methyltransferase (adenine-specific)</fullName>
        <ecNumber evidence="1">2.1.1.72</ecNumber>
    </recommendedName>
</protein>
<dbReference type="PANTHER" id="PTHR33841">
    <property type="entry name" value="DNA METHYLTRANSFERASE YEEA-RELATED"/>
    <property type="match status" value="1"/>
</dbReference>
<dbReference type="GO" id="GO:0009007">
    <property type="term" value="F:site-specific DNA-methyltransferase (adenine-specific) activity"/>
    <property type="evidence" value="ECO:0007669"/>
    <property type="project" value="UniProtKB-EC"/>
</dbReference>
<dbReference type="InterPro" id="IPR011639">
    <property type="entry name" value="MethylTrfase_TaqI-like_dom"/>
</dbReference>
<evidence type="ECO:0000256" key="1">
    <source>
        <dbReference type="ARBA" id="ARBA00011900"/>
    </source>
</evidence>
<dbReference type="NCBIfam" id="NF033451">
    <property type="entry name" value="BREX_2_MTaseX"/>
    <property type="match status" value="1"/>
</dbReference>
<evidence type="ECO:0000259" key="6">
    <source>
        <dbReference type="Pfam" id="PF07669"/>
    </source>
</evidence>
<dbReference type="EMBL" id="WJIE01000031">
    <property type="protein sequence ID" value="MRG98412.1"/>
    <property type="molecule type" value="Genomic_DNA"/>
</dbReference>
<keyword evidence="2 8" id="KW-0489">Methyltransferase</keyword>
<feature type="domain" description="Type II methyltransferase M.TaqI-like" evidence="6">
    <location>
        <begin position="262"/>
        <end position="442"/>
    </location>
</feature>
<keyword evidence="4" id="KW-0949">S-adenosyl-L-methionine</keyword>
<evidence type="ECO:0000256" key="2">
    <source>
        <dbReference type="ARBA" id="ARBA00022603"/>
    </source>
</evidence>
<dbReference type="EC" id="2.1.1.72" evidence="1"/>
<evidence type="ECO:0000259" key="7">
    <source>
        <dbReference type="Pfam" id="PF22654"/>
    </source>
</evidence>
<evidence type="ECO:0000256" key="5">
    <source>
        <dbReference type="ARBA" id="ARBA00047942"/>
    </source>
</evidence>
<dbReference type="GO" id="GO:0006304">
    <property type="term" value="P:DNA modification"/>
    <property type="evidence" value="ECO:0007669"/>
    <property type="project" value="InterPro"/>
</dbReference>
<name>A0A6N7Q1S0_9BACT</name>
<dbReference type="Pfam" id="PF07669">
    <property type="entry name" value="Eco57I"/>
    <property type="match status" value="1"/>
</dbReference>
<evidence type="ECO:0000313" key="8">
    <source>
        <dbReference type="EMBL" id="MRG98412.1"/>
    </source>
</evidence>
<proteinExistence type="predicted"/>
<keyword evidence="9" id="KW-1185">Reference proteome</keyword>
<keyword evidence="3 8" id="KW-0808">Transferase</keyword>
<dbReference type="PRINTS" id="PR00507">
    <property type="entry name" value="N12N6MTFRASE"/>
</dbReference>
<accession>A0A6N7Q1S0</accession>
<gene>
    <name evidence="8" type="primary">pglX</name>
    <name evidence="8" type="ORF">GF068_41830</name>
</gene>
<dbReference type="AlphaFoldDB" id="A0A6N7Q1S0"/>
<dbReference type="Proteomes" id="UP000440224">
    <property type="component" value="Unassembled WGS sequence"/>
</dbReference>
<comment type="caution">
    <text evidence="8">The sequence shown here is derived from an EMBL/GenBank/DDBJ whole genome shotgun (WGS) entry which is preliminary data.</text>
</comment>
<feature type="domain" description="DUF7008" evidence="7">
    <location>
        <begin position="815"/>
        <end position="1156"/>
    </location>
</feature>
<dbReference type="SUPFAM" id="SSF53335">
    <property type="entry name" value="S-adenosyl-L-methionine-dependent methyltransferases"/>
    <property type="match status" value="1"/>
</dbReference>